<evidence type="ECO:0000256" key="1">
    <source>
        <dbReference type="SAM" id="MobiDB-lite"/>
    </source>
</evidence>
<gene>
    <name evidence="2" type="ORF">METUNv1_03756</name>
</gene>
<dbReference type="PANTHER" id="PTHR12526">
    <property type="entry name" value="GLYCOSYLTRANSFERASE"/>
    <property type="match status" value="1"/>
</dbReference>
<dbReference type="EMBL" id="AFHG01000059">
    <property type="protein sequence ID" value="EGK69791.1"/>
    <property type="molecule type" value="Genomic_DNA"/>
</dbReference>
<dbReference type="NCBIfam" id="TIGR03087">
    <property type="entry name" value="stp1"/>
    <property type="match status" value="1"/>
</dbReference>
<feature type="compositionally biased region" description="Basic and acidic residues" evidence="1">
    <location>
        <begin position="402"/>
        <end position="420"/>
    </location>
</feature>
<dbReference type="Proteomes" id="UP000005019">
    <property type="component" value="Unassembled WGS sequence"/>
</dbReference>
<protein>
    <submittedName>
        <fullName evidence="2">Glycosyl transferase, group 1</fullName>
    </submittedName>
</protein>
<dbReference type="SUPFAM" id="SSF53756">
    <property type="entry name" value="UDP-Glycosyltransferase/glycogen phosphorylase"/>
    <property type="match status" value="1"/>
</dbReference>
<dbReference type="InterPro" id="IPR017521">
    <property type="entry name" value="Sugar_tfrase_PEP-CTERM_Stp1"/>
</dbReference>
<organism evidence="2 3">
    <name type="scientific">Methyloversatilis universalis (strain ATCC BAA-1314 / DSM 25237 / JCM 13912 / CCUG 52030 / FAM5)</name>
    <dbReference type="NCBI Taxonomy" id="1000565"/>
    <lineage>
        <taxon>Bacteria</taxon>
        <taxon>Pseudomonadati</taxon>
        <taxon>Pseudomonadota</taxon>
        <taxon>Betaproteobacteria</taxon>
        <taxon>Nitrosomonadales</taxon>
        <taxon>Sterolibacteriaceae</taxon>
        <taxon>Methyloversatilis</taxon>
    </lineage>
</organism>
<keyword evidence="3" id="KW-1185">Reference proteome</keyword>
<proteinExistence type="predicted"/>
<dbReference type="PANTHER" id="PTHR12526:SF600">
    <property type="entry name" value="GLYCOSYL TRANSFERASE GROUP 1"/>
    <property type="match status" value="1"/>
</dbReference>
<dbReference type="Gene3D" id="3.40.50.2000">
    <property type="entry name" value="Glycogen Phosphorylase B"/>
    <property type="match status" value="2"/>
</dbReference>
<dbReference type="GO" id="GO:0016757">
    <property type="term" value="F:glycosyltransferase activity"/>
    <property type="evidence" value="ECO:0007669"/>
    <property type="project" value="TreeGrafter"/>
</dbReference>
<dbReference type="CDD" id="cd03801">
    <property type="entry name" value="GT4_PimA-like"/>
    <property type="match status" value="1"/>
</dbReference>
<dbReference type="RefSeq" id="WP_008064353.1">
    <property type="nucleotide sequence ID" value="NZ_AFHG01000059.1"/>
</dbReference>
<evidence type="ECO:0000313" key="2">
    <source>
        <dbReference type="EMBL" id="EGK69791.1"/>
    </source>
</evidence>
<sequence>MEPLLFLAHRLPFPPNKGDKIRSYHLLKHLARTHALHVGTFVDDAADLPHVPTLAAQCAQLHTEVIAPRSRKLWSLRALATGEALSVAYYRSAAMQRWVDDTIARHRITRAVVFCSTMAQYLDRHPQVRRVVDLVDVDSAKWSEYAPRHRWPMSWLYRREARTLLDFETRAVAAADAAYLVTPAEVALFDALAPAQKGRVSAVPNGVDTAFFDPSHAGVSPYGAEVRPVVFTGAMDYWPNVDAACWFAHEVMPRIRAVEPAARFYVVGMNPAPAVRELEKLGWVTVTGRVDDVRPWVAHAACAVAPLRVARGIQNKVLEAMAMARPVVVWDTLAASLDATPGRDFFTAGDAEGYAREVLRLFDRAIGDEAGRAARVRIEQTYRWDAALAGIDAWLGTPVKPTTERGTTDDVHPDLLHARG</sequence>
<reference evidence="2 3" key="1">
    <citation type="journal article" date="2011" name="J. Bacteriol.">
        <title>Genome sequence of Methyloversatilis universalis FAM5T, a methylotrophic representative of the order Rhodocyclales.</title>
        <authorList>
            <person name="Kittichotirat W."/>
            <person name="Good N.M."/>
            <person name="Hall R."/>
            <person name="Bringel F."/>
            <person name="Lajus A."/>
            <person name="Medigue C."/>
            <person name="Smalley N.E."/>
            <person name="Beck D."/>
            <person name="Bumgarner R."/>
            <person name="Vuilleumier S."/>
            <person name="Kalyuzhnaya M.G."/>
        </authorList>
    </citation>
    <scope>NUCLEOTIDE SEQUENCE [LARGE SCALE GENOMIC DNA]</scope>
    <source>
        <strain evidence="3">ATCC BAA-1314 / JCM 13912 / FAM5</strain>
    </source>
</reference>
<evidence type="ECO:0000313" key="3">
    <source>
        <dbReference type="Proteomes" id="UP000005019"/>
    </source>
</evidence>
<feature type="region of interest" description="Disordered" evidence="1">
    <location>
        <begin position="400"/>
        <end position="420"/>
    </location>
</feature>
<dbReference type="eggNOG" id="COG0438">
    <property type="taxonomic scope" value="Bacteria"/>
</dbReference>
<dbReference type="Pfam" id="PF13692">
    <property type="entry name" value="Glyco_trans_1_4"/>
    <property type="match status" value="1"/>
</dbReference>
<keyword evidence="2" id="KW-0808">Transferase</keyword>
<dbReference type="OrthoDB" id="9807209at2"/>
<accession>F5RHG2</accession>
<name>F5RHG2_METUF</name>
<dbReference type="AlphaFoldDB" id="F5RHG2"/>
<dbReference type="STRING" id="1000565.METUNv1_03756"/>
<comment type="caution">
    <text evidence="2">The sequence shown here is derived from an EMBL/GenBank/DDBJ whole genome shotgun (WGS) entry which is preliminary data.</text>
</comment>